<protein>
    <submittedName>
        <fullName evidence="2">DUF488 family protein</fullName>
    </submittedName>
</protein>
<feature type="domain" description="DUF488" evidence="1">
    <location>
        <begin position="2"/>
        <end position="121"/>
    </location>
</feature>
<keyword evidence="3" id="KW-1185">Reference proteome</keyword>
<evidence type="ECO:0000259" key="1">
    <source>
        <dbReference type="Pfam" id="PF22751"/>
    </source>
</evidence>
<dbReference type="PANTHER" id="PTHR36849:SF1">
    <property type="entry name" value="CYTOPLASMIC PROTEIN"/>
    <property type="match status" value="1"/>
</dbReference>
<dbReference type="Pfam" id="PF22751">
    <property type="entry name" value="DUF488-N3a"/>
    <property type="match status" value="1"/>
</dbReference>
<dbReference type="Proteomes" id="UP000501812">
    <property type="component" value="Chromosome"/>
</dbReference>
<sequence length="126" mass="14415">MHTEADKTDGLRILVARFRGRGLPKSRYDLWLPSLGPSEELLHGFLGGKISWAKFSKEYQEELWADGPVDDKNKTSKNHGQKGLLRLLRFVSQQQPVTLLCHCDEDEAHCHRHLLQKILLSSKVTL</sequence>
<organism evidence="2 3">
    <name type="scientific">Luteolibacter luteus</name>
    <dbReference type="NCBI Taxonomy" id="2728835"/>
    <lineage>
        <taxon>Bacteria</taxon>
        <taxon>Pseudomonadati</taxon>
        <taxon>Verrucomicrobiota</taxon>
        <taxon>Verrucomicrobiia</taxon>
        <taxon>Verrucomicrobiales</taxon>
        <taxon>Verrucomicrobiaceae</taxon>
        <taxon>Luteolibacter</taxon>
    </lineage>
</organism>
<evidence type="ECO:0000313" key="2">
    <source>
        <dbReference type="EMBL" id="QJE96273.1"/>
    </source>
</evidence>
<dbReference type="PANTHER" id="PTHR36849">
    <property type="entry name" value="CYTOPLASMIC PROTEIN-RELATED"/>
    <property type="match status" value="1"/>
</dbReference>
<dbReference type="InterPro" id="IPR052552">
    <property type="entry name" value="YeaO-like"/>
</dbReference>
<reference evidence="2 3" key="1">
    <citation type="submission" date="2020-04" db="EMBL/GenBank/DDBJ databases">
        <title>Luteolibacter sp. G-1-1-1 isolated from soil.</title>
        <authorList>
            <person name="Dahal R.H."/>
        </authorList>
    </citation>
    <scope>NUCLEOTIDE SEQUENCE [LARGE SCALE GENOMIC DNA]</scope>
    <source>
        <strain evidence="2 3">G-1-1-1</strain>
    </source>
</reference>
<accession>A0A858RJN7</accession>
<proteinExistence type="predicted"/>
<evidence type="ECO:0000313" key="3">
    <source>
        <dbReference type="Proteomes" id="UP000501812"/>
    </source>
</evidence>
<dbReference type="EMBL" id="CP051774">
    <property type="protein sequence ID" value="QJE96273.1"/>
    <property type="molecule type" value="Genomic_DNA"/>
</dbReference>
<dbReference type="KEGG" id="luo:HHL09_10915"/>
<name>A0A858RJN7_9BACT</name>
<dbReference type="InterPro" id="IPR054495">
    <property type="entry name" value="DUF488-N3a"/>
</dbReference>
<gene>
    <name evidence="2" type="ORF">HHL09_10915</name>
</gene>
<dbReference type="AlphaFoldDB" id="A0A858RJN7"/>